<dbReference type="SUPFAM" id="SSF50382">
    <property type="entry name" value="Agglutinin"/>
    <property type="match status" value="1"/>
</dbReference>
<dbReference type="EMBL" id="OZ034816">
    <property type="protein sequence ID" value="CAL1377174.1"/>
    <property type="molecule type" value="Genomic_DNA"/>
</dbReference>
<keyword evidence="3" id="KW-1185">Reference proteome</keyword>
<dbReference type="Pfam" id="PF07468">
    <property type="entry name" value="Agglutinin"/>
    <property type="match status" value="1"/>
</dbReference>
<evidence type="ECO:0000313" key="2">
    <source>
        <dbReference type="EMBL" id="CAL1377174.1"/>
    </source>
</evidence>
<evidence type="ECO:0000313" key="3">
    <source>
        <dbReference type="Proteomes" id="UP001497516"/>
    </source>
</evidence>
<name>A0AAV2DUK6_9ROSI</name>
<protein>
    <recommendedName>
        <fullName evidence="1">Agglutinin domain-containing protein</fullName>
    </recommendedName>
</protein>
<dbReference type="InterPro" id="IPR008998">
    <property type="entry name" value="Agglutinin"/>
</dbReference>
<proteinExistence type="predicted"/>
<dbReference type="Gene3D" id="2.80.10.50">
    <property type="match status" value="1"/>
</dbReference>
<dbReference type="InterPro" id="IPR036242">
    <property type="entry name" value="Agglutinin_dom_sf"/>
</dbReference>
<accession>A0AAV2DUK6</accession>
<dbReference type="PANTHER" id="PTHR39244">
    <property type="entry name" value="NATTERIN-4"/>
    <property type="match status" value="1"/>
</dbReference>
<evidence type="ECO:0000259" key="1">
    <source>
        <dbReference type="Pfam" id="PF07468"/>
    </source>
</evidence>
<gene>
    <name evidence="2" type="ORF">LTRI10_LOCUS18844</name>
</gene>
<organism evidence="2 3">
    <name type="scientific">Linum trigynum</name>
    <dbReference type="NCBI Taxonomy" id="586398"/>
    <lineage>
        <taxon>Eukaryota</taxon>
        <taxon>Viridiplantae</taxon>
        <taxon>Streptophyta</taxon>
        <taxon>Embryophyta</taxon>
        <taxon>Tracheophyta</taxon>
        <taxon>Spermatophyta</taxon>
        <taxon>Magnoliopsida</taxon>
        <taxon>eudicotyledons</taxon>
        <taxon>Gunneridae</taxon>
        <taxon>Pentapetalae</taxon>
        <taxon>rosids</taxon>
        <taxon>fabids</taxon>
        <taxon>Malpighiales</taxon>
        <taxon>Linaceae</taxon>
        <taxon>Linum</taxon>
    </lineage>
</organism>
<dbReference type="Proteomes" id="UP001497516">
    <property type="component" value="Chromosome 3"/>
</dbReference>
<feature type="domain" description="Agglutinin" evidence="1">
    <location>
        <begin position="3"/>
        <end position="111"/>
    </location>
</feature>
<dbReference type="InterPro" id="IPR053237">
    <property type="entry name" value="Natterin_C"/>
</dbReference>
<sequence length="236" mass="26122">MASLPKYVVLKKQDTNSTPAYLHFIWNNIDFANYYQSMGCPRELDVVSPFVKLEVVPSTSNPGKIHLLCSYNNKYLEVVRHRNDTNVLYVSATADRPVEDLNLSTSTLFTTKMNLPKGGVSFYHDASRAHVEIDSTTGVAIVSSPTMMQVFDYFPWESYPEKVGPKNEEIKRLGDALAQFTESGDGGESISPAVLIRELRQVIAEQDRQLEELYDQIGGGGRKAVVKPAVAAGSAN</sequence>
<dbReference type="PANTHER" id="PTHR39244:SF5">
    <property type="entry name" value="NATTERIN-3-LIKE"/>
    <property type="match status" value="1"/>
</dbReference>
<reference evidence="2 3" key="1">
    <citation type="submission" date="2024-04" db="EMBL/GenBank/DDBJ databases">
        <authorList>
            <person name="Fracassetti M."/>
        </authorList>
    </citation>
    <scope>NUCLEOTIDE SEQUENCE [LARGE SCALE GENOMIC DNA]</scope>
</reference>
<dbReference type="AlphaFoldDB" id="A0AAV2DUK6"/>